<keyword evidence="12" id="KW-1185">Reference proteome</keyword>
<dbReference type="EMBL" id="OW152820">
    <property type="protein sequence ID" value="CAH2074986.1"/>
    <property type="molecule type" value="Genomic_DNA"/>
</dbReference>
<dbReference type="PANTHER" id="PTHR11157">
    <property type="entry name" value="FATTY ACID ACYL TRANSFERASE-RELATED"/>
    <property type="match status" value="1"/>
</dbReference>
<keyword evidence="5 10" id="KW-0276">Fatty acid metabolism</keyword>
<feature type="transmembrane region" description="Helical" evidence="10">
    <location>
        <begin position="64"/>
        <end position="86"/>
    </location>
</feature>
<evidence type="ECO:0000256" key="7">
    <source>
        <dbReference type="ARBA" id="ARBA00023098"/>
    </source>
</evidence>
<feature type="transmembrane region" description="Helical" evidence="10">
    <location>
        <begin position="106"/>
        <end position="130"/>
    </location>
</feature>
<comment type="caution">
    <text evidence="10">Lacks conserved residue(s) required for the propagation of feature annotation.</text>
</comment>
<name>A0ABN8J2R5_9NEOP</name>
<evidence type="ECO:0000256" key="4">
    <source>
        <dbReference type="ARBA" id="ARBA00022692"/>
    </source>
</evidence>
<dbReference type="PANTHER" id="PTHR11157:SF103">
    <property type="entry name" value="ELONGATION OF VERY LONG CHAIN FATTY ACIDS PROTEIN"/>
    <property type="match status" value="1"/>
</dbReference>
<evidence type="ECO:0000256" key="1">
    <source>
        <dbReference type="ARBA" id="ARBA00004141"/>
    </source>
</evidence>
<evidence type="ECO:0000256" key="2">
    <source>
        <dbReference type="ARBA" id="ARBA00022516"/>
    </source>
</evidence>
<evidence type="ECO:0000256" key="8">
    <source>
        <dbReference type="ARBA" id="ARBA00023136"/>
    </source>
</evidence>
<keyword evidence="3 10" id="KW-0808">Transferase</keyword>
<accession>A0ABN8J2R5</accession>
<gene>
    <name evidence="11" type="ORF">IPOD504_LOCUS16397</name>
</gene>
<evidence type="ECO:0000256" key="10">
    <source>
        <dbReference type="RuleBase" id="RU361115"/>
    </source>
</evidence>
<reference evidence="11" key="1">
    <citation type="submission" date="2022-03" db="EMBL/GenBank/DDBJ databases">
        <authorList>
            <person name="Martin H S."/>
        </authorList>
    </citation>
    <scope>NUCLEOTIDE SEQUENCE</scope>
</reference>
<organism evidence="11 12">
    <name type="scientific">Iphiclides podalirius</name>
    <name type="common">scarce swallowtail</name>
    <dbReference type="NCBI Taxonomy" id="110791"/>
    <lineage>
        <taxon>Eukaryota</taxon>
        <taxon>Metazoa</taxon>
        <taxon>Ecdysozoa</taxon>
        <taxon>Arthropoda</taxon>
        <taxon>Hexapoda</taxon>
        <taxon>Insecta</taxon>
        <taxon>Pterygota</taxon>
        <taxon>Neoptera</taxon>
        <taxon>Endopterygota</taxon>
        <taxon>Lepidoptera</taxon>
        <taxon>Glossata</taxon>
        <taxon>Ditrysia</taxon>
        <taxon>Papilionoidea</taxon>
        <taxon>Papilionidae</taxon>
        <taxon>Papilioninae</taxon>
        <taxon>Iphiclides</taxon>
    </lineage>
</organism>
<keyword evidence="8 10" id="KW-0472">Membrane</keyword>
<dbReference type="InterPro" id="IPR002076">
    <property type="entry name" value="ELO_fam"/>
</dbReference>
<feature type="transmembrane region" description="Helical" evidence="10">
    <location>
        <begin position="137"/>
        <end position="156"/>
    </location>
</feature>
<comment type="similarity">
    <text evidence="10">Belongs to the ELO family.</text>
</comment>
<keyword evidence="7 10" id="KW-0443">Lipid metabolism</keyword>
<dbReference type="EC" id="2.3.1.199" evidence="10"/>
<keyword evidence="9 10" id="KW-0275">Fatty acid biosynthesis</keyword>
<dbReference type="Proteomes" id="UP000837857">
    <property type="component" value="Chromosome 8"/>
</dbReference>
<comment type="subcellular location">
    <subcellularLocation>
        <location evidence="1">Membrane</location>
        <topology evidence="1">Multi-pass membrane protein</topology>
    </subcellularLocation>
</comment>
<keyword evidence="4 10" id="KW-0812">Transmembrane</keyword>
<proteinExistence type="inferred from homology"/>
<sequence>MVENGSVQNLLSSQHEDLNVEKWFLMSSPLPVLTILISYLVFVLKTGPDYMKKKKPFNLNGVLVFYNALQVIFSIVLFHMGCDLILRNGLISPRKCITESKDLMLYIAFATYYYFIAKVTELLDTVFFVLRKKNSQITFLHVYHHTIMVAITWSTLKYEPTYSTIFLGTINSFVHIVMYAYYGLSSFPGLAKYLWWKKYLTSMQMIQFLLIFAQAVSSYHTLPKRCEEWCLRPVAISRGLLGPMGLSYYGLSL</sequence>
<dbReference type="PROSITE" id="PS01188">
    <property type="entry name" value="ELO"/>
    <property type="match status" value="1"/>
</dbReference>
<protein>
    <recommendedName>
        <fullName evidence="10">Elongation of very long chain fatty acids protein</fullName>
        <ecNumber evidence="10">2.3.1.199</ecNumber>
    </recommendedName>
    <alternativeName>
        <fullName evidence="10">Very-long-chain 3-oxoacyl-CoA synthase</fullName>
    </alternativeName>
</protein>
<evidence type="ECO:0000256" key="5">
    <source>
        <dbReference type="ARBA" id="ARBA00022832"/>
    </source>
</evidence>
<comment type="catalytic activity">
    <reaction evidence="10">
        <text>a very-long-chain acyl-CoA + malonyl-CoA + H(+) = a very-long-chain 3-oxoacyl-CoA + CO2 + CoA</text>
        <dbReference type="Rhea" id="RHEA:32727"/>
        <dbReference type="ChEBI" id="CHEBI:15378"/>
        <dbReference type="ChEBI" id="CHEBI:16526"/>
        <dbReference type="ChEBI" id="CHEBI:57287"/>
        <dbReference type="ChEBI" id="CHEBI:57384"/>
        <dbReference type="ChEBI" id="CHEBI:90725"/>
        <dbReference type="ChEBI" id="CHEBI:90736"/>
        <dbReference type="EC" id="2.3.1.199"/>
    </reaction>
</comment>
<keyword evidence="6 10" id="KW-1133">Transmembrane helix</keyword>
<evidence type="ECO:0000256" key="9">
    <source>
        <dbReference type="ARBA" id="ARBA00023160"/>
    </source>
</evidence>
<evidence type="ECO:0000313" key="12">
    <source>
        <dbReference type="Proteomes" id="UP000837857"/>
    </source>
</evidence>
<keyword evidence="2 10" id="KW-0444">Lipid biosynthesis</keyword>
<feature type="transmembrane region" description="Helical" evidence="10">
    <location>
        <begin position="23"/>
        <end position="44"/>
    </location>
</feature>
<evidence type="ECO:0000256" key="6">
    <source>
        <dbReference type="ARBA" id="ARBA00022989"/>
    </source>
</evidence>
<evidence type="ECO:0000256" key="3">
    <source>
        <dbReference type="ARBA" id="ARBA00022679"/>
    </source>
</evidence>
<dbReference type="InterPro" id="IPR030457">
    <property type="entry name" value="ELO_CS"/>
</dbReference>
<dbReference type="Pfam" id="PF01151">
    <property type="entry name" value="ELO"/>
    <property type="match status" value="1"/>
</dbReference>
<feature type="non-terminal residue" evidence="11">
    <location>
        <position position="253"/>
    </location>
</feature>
<evidence type="ECO:0000313" key="11">
    <source>
        <dbReference type="EMBL" id="CAH2074986.1"/>
    </source>
</evidence>